<evidence type="ECO:0000256" key="1">
    <source>
        <dbReference type="SAM" id="MobiDB-lite"/>
    </source>
</evidence>
<proteinExistence type="predicted"/>
<evidence type="ECO:0000256" key="2">
    <source>
        <dbReference type="SAM" id="Phobius"/>
    </source>
</evidence>
<sequence>MTTDEPDEQLDPASPEDEARIRALLSGARTTDPMPADVAARLDDVLIGLAAERATLDPVPADNVVPIARTRRHRVVAVLGAAAAVAVFGLAVGAVVNGDSGEDAGSSAETAVERGGDDGAALEEPAPSEAAVEDDSETEDQLPGNLAYRKGDRPYAVRSGQLSRDLAAIQERVLVVPADADYERSLVYAPQDFPCRLPQLARGVLVGVRYDDGPAFVRFLEPMGDSQVVEVLQCGTGDLLRSTTLPTQG</sequence>
<name>A0ABZ0ZSZ3_9ACTN</name>
<keyword evidence="4" id="KW-1185">Reference proteome</keyword>
<dbReference type="Proteomes" id="UP001327225">
    <property type="component" value="Chromosome"/>
</dbReference>
<dbReference type="EMBL" id="CP141059">
    <property type="protein sequence ID" value="WQQ26618.1"/>
    <property type="molecule type" value="Genomic_DNA"/>
</dbReference>
<keyword evidence="2" id="KW-0472">Membrane</keyword>
<keyword evidence="2" id="KW-1133">Transmembrane helix</keyword>
<feature type="region of interest" description="Disordered" evidence="1">
    <location>
        <begin position="99"/>
        <end position="150"/>
    </location>
</feature>
<reference evidence="4" key="1">
    <citation type="submission" date="2023-12" db="EMBL/GenBank/DDBJ databases">
        <title>Novel species in genus Nocardioides.</title>
        <authorList>
            <person name="Zhou H."/>
        </authorList>
    </citation>
    <scope>NUCLEOTIDE SEQUENCE [LARGE SCALE GENOMIC DNA]</scope>
    <source>
        <strain evidence="4">HM61</strain>
    </source>
</reference>
<keyword evidence="2" id="KW-0812">Transmembrane</keyword>
<dbReference type="RefSeq" id="WP_322454251.1">
    <property type="nucleotide sequence ID" value="NZ_CP141059.1"/>
</dbReference>
<evidence type="ECO:0000313" key="3">
    <source>
        <dbReference type="EMBL" id="WQQ26618.1"/>
    </source>
</evidence>
<feature type="compositionally biased region" description="Acidic residues" evidence="1">
    <location>
        <begin position="131"/>
        <end position="140"/>
    </location>
</feature>
<evidence type="ECO:0000313" key="4">
    <source>
        <dbReference type="Proteomes" id="UP001327225"/>
    </source>
</evidence>
<accession>A0ABZ0ZSZ3</accession>
<organism evidence="3 4">
    <name type="scientific">Nocardioides bizhenqiangii</name>
    <dbReference type="NCBI Taxonomy" id="3095076"/>
    <lineage>
        <taxon>Bacteria</taxon>
        <taxon>Bacillati</taxon>
        <taxon>Actinomycetota</taxon>
        <taxon>Actinomycetes</taxon>
        <taxon>Propionibacteriales</taxon>
        <taxon>Nocardioidaceae</taxon>
        <taxon>Nocardioides</taxon>
    </lineage>
</organism>
<protein>
    <submittedName>
        <fullName evidence="3">Uncharacterized protein</fullName>
    </submittedName>
</protein>
<gene>
    <name evidence="3" type="ORF">SHK19_22020</name>
</gene>
<feature type="transmembrane region" description="Helical" evidence="2">
    <location>
        <begin position="75"/>
        <end position="96"/>
    </location>
</feature>